<dbReference type="RefSeq" id="WP_200358018.1">
    <property type="nucleotide sequence ID" value="NZ_JAENIL010000058.1"/>
</dbReference>
<dbReference type="Proteomes" id="UP000617628">
    <property type="component" value="Unassembled WGS sequence"/>
</dbReference>
<dbReference type="PROSITE" id="PS51819">
    <property type="entry name" value="VOC"/>
    <property type="match status" value="1"/>
</dbReference>
<dbReference type="CDD" id="cd06587">
    <property type="entry name" value="VOC"/>
    <property type="match status" value="1"/>
</dbReference>
<feature type="domain" description="VOC" evidence="1">
    <location>
        <begin position="11"/>
        <end position="124"/>
    </location>
</feature>
<protein>
    <submittedName>
        <fullName evidence="2">VOC family protein</fullName>
    </submittedName>
</protein>
<dbReference type="Pfam" id="PF00903">
    <property type="entry name" value="Glyoxalase"/>
    <property type="match status" value="1"/>
</dbReference>
<reference evidence="2" key="1">
    <citation type="submission" date="2021-01" db="EMBL/GenBank/DDBJ databases">
        <title>Modified the classification status of verrucomicrobia.</title>
        <authorList>
            <person name="Feng X."/>
        </authorList>
    </citation>
    <scope>NUCLEOTIDE SEQUENCE</scope>
    <source>
        <strain evidence="2">KCTC 13126</strain>
    </source>
</reference>
<dbReference type="InterPro" id="IPR029068">
    <property type="entry name" value="Glyas_Bleomycin-R_OHBP_Dase"/>
</dbReference>
<evidence type="ECO:0000313" key="3">
    <source>
        <dbReference type="Proteomes" id="UP000617628"/>
    </source>
</evidence>
<evidence type="ECO:0000313" key="2">
    <source>
        <dbReference type="EMBL" id="MBK1879797.1"/>
    </source>
</evidence>
<sequence>MTQTLAPILTSIGQLEIRVGNLEEARTFYEFTLGVEVESMFGQTMMLRCGELSILVQEAKEQPIGCPIYFRVDGRVHEVAAQLKANGVRFKSGPSCIVEDFMGKSSWLAFFADPWGNPLALMGDMPVED</sequence>
<accession>A0A934RZW4</accession>
<proteinExistence type="predicted"/>
<dbReference type="SUPFAM" id="SSF54593">
    <property type="entry name" value="Glyoxalase/Bleomycin resistance protein/Dihydroxybiphenyl dioxygenase"/>
    <property type="match status" value="1"/>
</dbReference>
<dbReference type="InterPro" id="IPR037523">
    <property type="entry name" value="VOC_core"/>
</dbReference>
<dbReference type="EMBL" id="JAENIL010000058">
    <property type="protein sequence ID" value="MBK1879797.1"/>
    <property type="molecule type" value="Genomic_DNA"/>
</dbReference>
<gene>
    <name evidence="2" type="ORF">JIN87_23135</name>
</gene>
<name>A0A934RZW4_9BACT</name>
<organism evidence="2 3">
    <name type="scientific">Pelagicoccus mobilis</name>
    <dbReference type="NCBI Taxonomy" id="415221"/>
    <lineage>
        <taxon>Bacteria</taxon>
        <taxon>Pseudomonadati</taxon>
        <taxon>Verrucomicrobiota</taxon>
        <taxon>Opitutia</taxon>
        <taxon>Puniceicoccales</taxon>
        <taxon>Pelagicoccaceae</taxon>
        <taxon>Pelagicoccus</taxon>
    </lineage>
</organism>
<evidence type="ECO:0000259" key="1">
    <source>
        <dbReference type="PROSITE" id="PS51819"/>
    </source>
</evidence>
<keyword evidence="3" id="KW-1185">Reference proteome</keyword>
<comment type="caution">
    <text evidence="2">The sequence shown here is derived from an EMBL/GenBank/DDBJ whole genome shotgun (WGS) entry which is preliminary data.</text>
</comment>
<dbReference type="InterPro" id="IPR004360">
    <property type="entry name" value="Glyas_Fos-R_dOase_dom"/>
</dbReference>
<dbReference type="AlphaFoldDB" id="A0A934RZW4"/>
<dbReference type="Gene3D" id="3.10.180.10">
    <property type="entry name" value="2,3-Dihydroxybiphenyl 1,2-Dioxygenase, domain 1"/>
    <property type="match status" value="1"/>
</dbReference>